<dbReference type="Gene3D" id="1.20.910.10">
    <property type="entry name" value="Heme oxygenase-like"/>
    <property type="match status" value="1"/>
</dbReference>
<dbReference type="SUPFAM" id="SSF48613">
    <property type="entry name" value="Heme oxygenase-like"/>
    <property type="match status" value="1"/>
</dbReference>
<dbReference type="GO" id="GO:0005829">
    <property type="term" value="C:cytosol"/>
    <property type="evidence" value="ECO:0007669"/>
    <property type="project" value="TreeGrafter"/>
</dbReference>
<dbReference type="NCBIfam" id="TIGR04306">
    <property type="entry name" value="salvage_TenA"/>
    <property type="match status" value="1"/>
</dbReference>
<dbReference type="Gene3D" id="3.40.1190.20">
    <property type="match status" value="1"/>
</dbReference>
<evidence type="ECO:0000256" key="3">
    <source>
        <dbReference type="ARBA" id="ARBA00022777"/>
    </source>
</evidence>
<dbReference type="EMBL" id="MCGE01000025">
    <property type="protein sequence ID" value="ORZ10120.1"/>
    <property type="molecule type" value="Genomic_DNA"/>
</dbReference>
<dbReference type="STRING" id="90262.A0A1X2I692"/>
<dbReference type="CDD" id="cd01169">
    <property type="entry name" value="HMPP_kinase"/>
    <property type="match status" value="1"/>
</dbReference>
<reference evidence="7 8" key="1">
    <citation type="submission" date="2016-07" db="EMBL/GenBank/DDBJ databases">
        <title>Pervasive Adenine N6-methylation of Active Genes in Fungi.</title>
        <authorList>
            <consortium name="DOE Joint Genome Institute"/>
            <person name="Mondo S.J."/>
            <person name="Dannebaum R.O."/>
            <person name="Kuo R.C."/>
            <person name="Labutti K."/>
            <person name="Haridas S."/>
            <person name="Kuo A."/>
            <person name="Salamov A."/>
            <person name="Ahrendt S.R."/>
            <person name="Lipzen A."/>
            <person name="Sullivan W."/>
            <person name="Andreopoulos W.B."/>
            <person name="Clum A."/>
            <person name="Lindquist E."/>
            <person name="Daum C."/>
            <person name="Ramamoorthy G.K."/>
            <person name="Gryganskyi A."/>
            <person name="Culley D."/>
            <person name="Magnuson J.K."/>
            <person name="James T.Y."/>
            <person name="O'Malley M.A."/>
            <person name="Stajich J.E."/>
            <person name="Spatafora J.W."/>
            <person name="Visel A."/>
            <person name="Grigoriev I.V."/>
        </authorList>
    </citation>
    <scope>NUCLEOTIDE SEQUENCE [LARGE SCALE GENOMIC DNA]</scope>
    <source>
        <strain evidence="7 8">NRRL 1336</strain>
    </source>
</reference>
<evidence type="ECO:0000256" key="2">
    <source>
        <dbReference type="ARBA" id="ARBA00022741"/>
    </source>
</evidence>
<accession>A0A1X2I692</accession>
<dbReference type="PANTHER" id="PTHR20858:SF17">
    <property type="entry name" value="HYDROXYMETHYLPYRIMIDINE_PHOSPHOMETHYLPYRIMIDINE KINASE THI20-RELATED"/>
    <property type="match status" value="1"/>
</dbReference>
<keyword evidence="3 7" id="KW-0418">Kinase</keyword>
<dbReference type="InterPro" id="IPR027574">
    <property type="entry name" value="Thiaminase_II"/>
</dbReference>
<keyword evidence="4" id="KW-0067">ATP-binding</keyword>
<dbReference type="NCBIfam" id="TIGR00097">
    <property type="entry name" value="HMP-P_kinase"/>
    <property type="match status" value="1"/>
</dbReference>
<proteinExistence type="predicted"/>
<dbReference type="FunFam" id="1.20.910.10:FF:000003">
    <property type="entry name" value="Hydroxymethylpyrimidine/phosphomethylpyrimidine kinase THI20"/>
    <property type="match status" value="1"/>
</dbReference>
<dbReference type="Pfam" id="PF03070">
    <property type="entry name" value="TENA_THI-4"/>
    <property type="match status" value="1"/>
</dbReference>
<dbReference type="Pfam" id="PF08543">
    <property type="entry name" value="Phos_pyr_kin"/>
    <property type="match status" value="1"/>
</dbReference>
<dbReference type="InterPro" id="IPR013749">
    <property type="entry name" value="PM/HMP-P_kinase-1"/>
</dbReference>
<evidence type="ECO:0000313" key="8">
    <source>
        <dbReference type="Proteomes" id="UP000193560"/>
    </source>
</evidence>
<dbReference type="AlphaFoldDB" id="A0A1X2I692"/>
<feature type="domain" description="Pyridoxamine kinase/Phosphomethylpyrimidine kinase" evidence="6">
    <location>
        <begin position="16"/>
        <end position="274"/>
    </location>
</feature>
<dbReference type="InterPro" id="IPR004399">
    <property type="entry name" value="HMP/HMP-P_kinase_dom"/>
</dbReference>
<keyword evidence="2" id="KW-0547">Nucleotide-binding</keyword>
<dbReference type="GO" id="GO:0050334">
    <property type="term" value="F:thiaminase activity"/>
    <property type="evidence" value="ECO:0007669"/>
    <property type="project" value="InterPro"/>
</dbReference>
<comment type="caution">
    <text evidence="7">The sequence shown here is derived from an EMBL/GenBank/DDBJ whole genome shotgun (WGS) entry which is preliminary data.</text>
</comment>
<dbReference type="InterPro" id="IPR004305">
    <property type="entry name" value="Thiaminase-2/PQQC"/>
</dbReference>
<dbReference type="PANTHER" id="PTHR20858">
    <property type="entry name" value="PHOSPHOMETHYLPYRIMIDINE KINASE"/>
    <property type="match status" value="1"/>
</dbReference>
<evidence type="ECO:0000313" key="7">
    <source>
        <dbReference type="EMBL" id="ORZ10120.1"/>
    </source>
</evidence>
<sequence length="508" mass="55525">MTSAKIPKALTIAGSDSGGGAGIQADIKTMAALQVYSTSVLTSITSQNTKGVDGIHELPAEFVQQQIRSVLSDIGADAIKTGMLSSAAIISAVSATLKEFPESSRHVVVDPVMVSTSGSRLLPKEAVEAFIQDLLPITYILTPNVPEAEVLLSSTWKNGIHSVEDMHAAAREIAKYGPTFVLLKGGHLPQTRNGSKCVVDVLYDSTTDQVTELMNHFVDTLNTHGTGCTLSAAIASELAKGADTHQAIKTATTYIQDAIATSMESVGSGSGPVNHFHNLRWMPYTGKSFVHAMLDALPEGLWNQFIDHPFVRGMADGTLPRDSFIYYIKQDYLYLVNYARSAALAAYKSKTIDMCAANAKIVLHIHHEMQLHLKYCEQWGISKEEVLATPESVFNIAYTRFVLDKGASGDQIDLQAAMAPCLLGYGDIGMKLFNDPATKREGNPYWKWISNYAEDDYQTAVKVGKELMEELAIHSISTSPTRFREVCDIFEQGTRLEIQFWDMGLNMN</sequence>
<dbReference type="GO" id="GO:0005524">
    <property type="term" value="F:ATP binding"/>
    <property type="evidence" value="ECO:0007669"/>
    <property type="project" value="UniProtKB-KW"/>
</dbReference>
<organism evidence="7 8">
    <name type="scientific">Absidia repens</name>
    <dbReference type="NCBI Taxonomy" id="90262"/>
    <lineage>
        <taxon>Eukaryota</taxon>
        <taxon>Fungi</taxon>
        <taxon>Fungi incertae sedis</taxon>
        <taxon>Mucoromycota</taxon>
        <taxon>Mucoromycotina</taxon>
        <taxon>Mucoromycetes</taxon>
        <taxon>Mucorales</taxon>
        <taxon>Cunninghamellaceae</taxon>
        <taxon>Absidia</taxon>
    </lineage>
</organism>
<gene>
    <name evidence="7" type="ORF">BCR42DRAFT_494621</name>
</gene>
<dbReference type="CDD" id="cd19367">
    <property type="entry name" value="TenA_C_ScTHI20-like"/>
    <property type="match status" value="1"/>
</dbReference>
<keyword evidence="1" id="KW-0808">Transferase</keyword>
<keyword evidence="8" id="KW-1185">Reference proteome</keyword>
<evidence type="ECO:0000259" key="5">
    <source>
        <dbReference type="Pfam" id="PF03070"/>
    </source>
</evidence>
<feature type="domain" description="Thiaminase-2/PQQC" evidence="5">
    <location>
        <begin position="300"/>
        <end position="506"/>
    </location>
</feature>
<dbReference type="Proteomes" id="UP000193560">
    <property type="component" value="Unassembled WGS sequence"/>
</dbReference>
<evidence type="ECO:0000256" key="4">
    <source>
        <dbReference type="ARBA" id="ARBA00022840"/>
    </source>
</evidence>
<protein>
    <submittedName>
        <fullName evidence="7">Phosphomethylpyrimidine kinase-domain-containing protein</fullName>
    </submittedName>
</protein>
<dbReference type="FunFam" id="3.40.1190.20:FF:000003">
    <property type="entry name" value="Phosphomethylpyrimidine kinase ThiD"/>
    <property type="match status" value="1"/>
</dbReference>
<name>A0A1X2I692_9FUNG</name>
<dbReference type="InterPro" id="IPR029056">
    <property type="entry name" value="Ribokinase-like"/>
</dbReference>
<dbReference type="GO" id="GO:0008972">
    <property type="term" value="F:phosphomethylpyrimidine kinase activity"/>
    <property type="evidence" value="ECO:0007669"/>
    <property type="project" value="InterPro"/>
</dbReference>
<dbReference type="SUPFAM" id="SSF53613">
    <property type="entry name" value="Ribokinase-like"/>
    <property type="match status" value="1"/>
</dbReference>
<evidence type="ECO:0000256" key="1">
    <source>
        <dbReference type="ARBA" id="ARBA00022679"/>
    </source>
</evidence>
<evidence type="ECO:0000259" key="6">
    <source>
        <dbReference type="Pfam" id="PF08543"/>
    </source>
</evidence>
<dbReference type="InterPro" id="IPR016084">
    <property type="entry name" value="Haem_Oase-like_multi-hlx"/>
</dbReference>
<dbReference type="OrthoDB" id="10028886at2759"/>
<dbReference type="GO" id="GO:0009228">
    <property type="term" value="P:thiamine biosynthetic process"/>
    <property type="evidence" value="ECO:0007669"/>
    <property type="project" value="InterPro"/>
</dbReference>
<dbReference type="GO" id="GO:0008902">
    <property type="term" value="F:hydroxymethylpyrimidine kinase activity"/>
    <property type="evidence" value="ECO:0007669"/>
    <property type="project" value="TreeGrafter"/>
</dbReference>